<sequence>MSDRQLPENLTNFFNRVEVKVGFEYTFNAYDDNVNSSELSIEGVFNSGAQGVLGYNRSNEYTYAFSYTGPSIDPTELCITISLNQGIVPFFYFDSVSLTAGRAVPILIPTEP</sequence>
<reference evidence="1" key="1">
    <citation type="submission" date="2022-10" db="EMBL/GenBank/DDBJ databases">
        <title>Fusarium specimens isolated from Avocado Roots.</title>
        <authorList>
            <person name="Stajich J."/>
            <person name="Roper C."/>
            <person name="Heimlech-Rivalta G."/>
        </authorList>
    </citation>
    <scope>NUCLEOTIDE SEQUENCE</scope>
    <source>
        <strain evidence="1">CF00143</strain>
    </source>
</reference>
<protein>
    <submittedName>
        <fullName evidence="1">Uncharacterized protein</fullName>
    </submittedName>
</protein>
<gene>
    <name evidence="1" type="ORF">NW766_001733</name>
</gene>
<evidence type="ECO:0000313" key="1">
    <source>
        <dbReference type="EMBL" id="KAJ4022686.1"/>
    </source>
</evidence>
<dbReference type="Proteomes" id="UP001152130">
    <property type="component" value="Unassembled WGS sequence"/>
</dbReference>
<dbReference type="AlphaFoldDB" id="A0A9W8PZE8"/>
<accession>A0A9W8PZE8</accession>
<evidence type="ECO:0000313" key="2">
    <source>
        <dbReference type="Proteomes" id="UP001152130"/>
    </source>
</evidence>
<name>A0A9W8PZE8_9HYPO</name>
<organism evidence="1 2">
    <name type="scientific">Fusarium irregulare</name>
    <dbReference type="NCBI Taxonomy" id="2494466"/>
    <lineage>
        <taxon>Eukaryota</taxon>
        <taxon>Fungi</taxon>
        <taxon>Dikarya</taxon>
        <taxon>Ascomycota</taxon>
        <taxon>Pezizomycotina</taxon>
        <taxon>Sordariomycetes</taxon>
        <taxon>Hypocreomycetidae</taxon>
        <taxon>Hypocreales</taxon>
        <taxon>Nectriaceae</taxon>
        <taxon>Fusarium</taxon>
        <taxon>Fusarium incarnatum-equiseti species complex</taxon>
    </lineage>
</organism>
<proteinExistence type="predicted"/>
<dbReference type="EMBL" id="JAPDHF010000002">
    <property type="protein sequence ID" value="KAJ4022686.1"/>
    <property type="molecule type" value="Genomic_DNA"/>
</dbReference>
<keyword evidence="2" id="KW-1185">Reference proteome</keyword>
<comment type="caution">
    <text evidence="1">The sequence shown here is derived from an EMBL/GenBank/DDBJ whole genome shotgun (WGS) entry which is preliminary data.</text>
</comment>